<feature type="coiled-coil region" evidence="1">
    <location>
        <begin position="65"/>
        <end position="92"/>
    </location>
</feature>
<organism evidence="3 4">
    <name type="scientific">Methylococcus geothermalis</name>
    <dbReference type="NCBI Taxonomy" id="2681310"/>
    <lineage>
        <taxon>Bacteria</taxon>
        <taxon>Pseudomonadati</taxon>
        <taxon>Pseudomonadota</taxon>
        <taxon>Gammaproteobacteria</taxon>
        <taxon>Methylococcales</taxon>
        <taxon>Methylococcaceae</taxon>
        <taxon>Methylococcus</taxon>
    </lineage>
</organism>
<accession>A0A858Q4P0</accession>
<protein>
    <submittedName>
        <fullName evidence="3">Type 4a pilus biogenesis protein PilO</fullName>
    </submittedName>
</protein>
<dbReference type="Gene3D" id="1.10.287.540">
    <property type="entry name" value="Helix hairpin bin"/>
    <property type="match status" value="1"/>
</dbReference>
<sequence length="214" mass="23749">MNLAKINWDLEYAGSWPTPVKLVVIAMLSTVLAGVWYYLDTSAQLAELDAQQHREQELKETFEIKQKKAVNLEEYKLQLSDIEKTFGDLLRQLPDRTQVPDLLVDVSQTGLASGLEFELFKPGGEVSKDFYAELPIEIRVVGTYMEFGAFVSGLASLPRIVTVHNVKITSRSADGGGGTKPADAVLIMTALVKTYRYLEDGAVPPSSAAERRRR</sequence>
<reference evidence="4" key="1">
    <citation type="submission" date="2019-12" db="EMBL/GenBank/DDBJ databases">
        <authorList>
            <person name="Awala S.I."/>
            <person name="Rhee S.K."/>
        </authorList>
    </citation>
    <scope>NUCLEOTIDE SEQUENCE [LARGE SCALE GENOMIC DNA]</scope>
    <source>
        <strain evidence="4">IM1</strain>
    </source>
</reference>
<dbReference type="AlphaFoldDB" id="A0A858Q4P0"/>
<dbReference type="KEGG" id="metu:GNH96_01740"/>
<keyword evidence="2" id="KW-0472">Membrane</keyword>
<keyword evidence="2" id="KW-1133">Transmembrane helix</keyword>
<dbReference type="RefSeq" id="WP_169601705.1">
    <property type="nucleotide sequence ID" value="NZ_CP046565.1"/>
</dbReference>
<dbReference type="GO" id="GO:0043683">
    <property type="term" value="P:type IV pilus assembly"/>
    <property type="evidence" value="ECO:0007669"/>
    <property type="project" value="InterPro"/>
</dbReference>
<evidence type="ECO:0000256" key="1">
    <source>
        <dbReference type="SAM" id="Coils"/>
    </source>
</evidence>
<name>A0A858Q4P0_9GAMM</name>
<keyword evidence="4" id="KW-1185">Reference proteome</keyword>
<dbReference type="Proteomes" id="UP000503004">
    <property type="component" value="Chromosome"/>
</dbReference>
<dbReference type="PIRSF" id="PIRSF016482">
    <property type="entry name" value="PilO"/>
    <property type="match status" value="1"/>
</dbReference>
<evidence type="ECO:0000313" key="4">
    <source>
        <dbReference type="Proteomes" id="UP000503004"/>
    </source>
</evidence>
<evidence type="ECO:0000256" key="2">
    <source>
        <dbReference type="SAM" id="Phobius"/>
    </source>
</evidence>
<dbReference type="Gene3D" id="3.30.70.60">
    <property type="match status" value="1"/>
</dbReference>
<evidence type="ECO:0000313" key="3">
    <source>
        <dbReference type="EMBL" id="QJD28807.1"/>
    </source>
</evidence>
<proteinExistence type="predicted"/>
<keyword evidence="2" id="KW-0812">Transmembrane</keyword>
<dbReference type="PANTHER" id="PTHR39555:SF1">
    <property type="entry name" value="TYPE IV PILUS INNER MEMBRANE COMPONENT PILO"/>
    <property type="match status" value="1"/>
</dbReference>
<dbReference type="EMBL" id="CP046565">
    <property type="protein sequence ID" value="QJD28807.1"/>
    <property type="molecule type" value="Genomic_DNA"/>
</dbReference>
<keyword evidence="1" id="KW-0175">Coiled coil</keyword>
<dbReference type="InterPro" id="IPR014717">
    <property type="entry name" value="Transl_elong_EF1B/ribsomal_bS6"/>
</dbReference>
<dbReference type="InterPro" id="IPR007445">
    <property type="entry name" value="PilO"/>
</dbReference>
<feature type="transmembrane region" description="Helical" evidence="2">
    <location>
        <begin position="20"/>
        <end position="39"/>
    </location>
</feature>
<dbReference type="PANTHER" id="PTHR39555">
    <property type="entry name" value="FIMBRIAL ASSEMBLY PROTEIN PILO-LIKE PROTEIN-RELATED"/>
    <property type="match status" value="1"/>
</dbReference>
<gene>
    <name evidence="3" type="primary">pilO</name>
    <name evidence="3" type="ORF">GNH96_01740</name>
</gene>
<dbReference type="Pfam" id="PF04350">
    <property type="entry name" value="PilO"/>
    <property type="match status" value="1"/>
</dbReference>
<dbReference type="GO" id="GO:0043107">
    <property type="term" value="P:type IV pilus-dependent motility"/>
    <property type="evidence" value="ECO:0007669"/>
    <property type="project" value="InterPro"/>
</dbReference>